<reference evidence="1 2" key="1">
    <citation type="submission" date="2016-07" db="EMBL/GenBank/DDBJ databases">
        <title>Genomic analysis of zinc-resistant bacterium Mucilaginibacter pedocola TBZ30.</title>
        <authorList>
            <person name="Huang J."/>
            <person name="Tang J."/>
        </authorList>
    </citation>
    <scope>NUCLEOTIDE SEQUENCE [LARGE SCALE GENOMIC DNA]</scope>
    <source>
        <strain evidence="1 2">TBZ30</strain>
    </source>
</reference>
<dbReference type="EMBL" id="MBTF01000010">
    <property type="protein sequence ID" value="OOQ60003.1"/>
    <property type="molecule type" value="Genomic_DNA"/>
</dbReference>
<dbReference type="Proteomes" id="UP000189739">
    <property type="component" value="Unassembled WGS sequence"/>
</dbReference>
<gene>
    <name evidence="1" type="ORF">BC343_27115</name>
</gene>
<comment type="caution">
    <text evidence="1">The sequence shown here is derived from an EMBL/GenBank/DDBJ whole genome shotgun (WGS) entry which is preliminary data.</text>
</comment>
<sequence>MSSLHGKLWVCAVPPLSPFQSKQAAWRFRLLDSGDGGDASAGLPFPATSVSLGVGLKQIFVKD</sequence>
<evidence type="ECO:0000313" key="1">
    <source>
        <dbReference type="EMBL" id="OOQ60003.1"/>
    </source>
</evidence>
<dbReference type="AlphaFoldDB" id="A0A1S9PGB2"/>
<proteinExistence type="predicted"/>
<dbReference type="STRING" id="1792845.BC343_27115"/>
<keyword evidence="2" id="KW-1185">Reference proteome</keyword>
<organism evidence="1 2">
    <name type="scientific">Mucilaginibacter pedocola</name>
    <dbReference type="NCBI Taxonomy" id="1792845"/>
    <lineage>
        <taxon>Bacteria</taxon>
        <taxon>Pseudomonadati</taxon>
        <taxon>Bacteroidota</taxon>
        <taxon>Sphingobacteriia</taxon>
        <taxon>Sphingobacteriales</taxon>
        <taxon>Sphingobacteriaceae</taxon>
        <taxon>Mucilaginibacter</taxon>
    </lineage>
</organism>
<evidence type="ECO:0000313" key="2">
    <source>
        <dbReference type="Proteomes" id="UP000189739"/>
    </source>
</evidence>
<name>A0A1S9PGB2_9SPHI</name>
<protein>
    <submittedName>
        <fullName evidence="1">Uncharacterized protein</fullName>
    </submittedName>
</protein>
<accession>A0A1S9PGB2</accession>